<accession>A0A8J8T4E6</accession>
<name>A0A8J8T4E6_HALGN</name>
<proteinExistence type="predicted"/>
<dbReference type="AlphaFoldDB" id="A0A8J8T4E6"/>
<evidence type="ECO:0000313" key="2">
    <source>
        <dbReference type="Proteomes" id="UP000785679"/>
    </source>
</evidence>
<comment type="caution">
    <text evidence="1">The sequence shown here is derived from an EMBL/GenBank/DDBJ whole genome shotgun (WGS) entry which is preliminary data.</text>
</comment>
<evidence type="ECO:0000313" key="1">
    <source>
        <dbReference type="EMBL" id="TNV81829.1"/>
    </source>
</evidence>
<sequence length="142" mass="16267">MKKQKVGVVNVLSCNRLQQYPALWQFPIDFHTFTFSQLLNRQLDSACAFFSNESIYSGIPLLFSSFFVKFMWPFISSQKSVLVRFLSTNSKQLTKSSLGLQIPYTGYLSQSQQDQIYSPAELKTSLQANCSRFSTNMISFQV</sequence>
<keyword evidence="2" id="KW-1185">Reference proteome</keyword>
<reference evidence="1" key="1">
    <citation type="submission" date="2019-06" db="EMBL/GenBank/DDBJ databases">
        <authorList>
            <person name="Zheng W."/>
        </authorList>
    </citation>
    <scope>NUCLEOTIDE SEQUENCE</scope>
    <source>
        <strain evidence="1">QDHG01</strain>
    </source>
</reference>
<protein>
    <submittedName>
        <fullName evidence="1">Uncharacterized protein</fullName>
    </submittedName>
</protein>
<gene>
    <name evidence="1" type="ORF">FGO68_gene9264</name>
</gene>
<organism evidence="1 2">
    <name type="scientific">Halteria grandinella</name>
    <dbReference type="NCBI Taxonomy" id="5974"/>
    <lineage>
        <taxon>Eukaryota</taxon>
        <taxon>Sar</taxon>
        <taxon>Alveolata</taxon>
        <taxon>Ciliophora</taxon>
        <taxon>Intramacronucleata</taxon>
        <taxon>Spirotrichea</taxon>
        <taxon>Stichotrichia</taxon>
        <taxon>Sporadotrichida</taxon>
        <taxon>Halteriidae</taxon>
        <taxon>Halteria</taxon>
    </lineage>
</organism>
<dbReference type="EMBL" id="RRYP01005692">
    <property type="protein sequence ID" value="TNV81829.1"/>
    <property type="molecule type" value="Genomic_DNA"/>
</dbReference>
<dbReference type="Proteomes" id="UP000785679">
    <property type="component" value="Unassembled WGS sequence"/>
</dbReference>